<dbReference type="Pfam" id="PF00276">
    <property type="entry name" value="Ribosomal_L23"/>
    <property type="match status" value="1"/>
</dbReference>
<reference evidence="5 6" key="1">
    <citation type="journal article" date="2020" name="bioRxiv">
        <title>Metabolic contributions of an alphaproteobacterial endosymbiont in the apicomplexan Cardiosporidium cionae.</title>
        <authorList>
            <person name="Hunter E.S."/>
            <person name="Paight C.J."/>
            <person name="Lane C.E."/>
        </authorList>
    </citation>
    <scope>NUCLEOTIDE SEQUENCE [LARGE SCALE GENOMIC DNA]</scope>
    <source>
        <strain evidence="5">ESH_2018</strain>
    </source>
</reference>
<keyword evidence="2 5" id="KW-0689">Ribosomal protein</keyword>
<dbReference type="PANTHER" id="PTHR12059">
    <property type="entry name" value="RIBOSOMAL PROTEIN L23-RELATED"/>
    <property type="match status" value="1"/>
</dbReference>
<accession>A0ABQ7JGR6</accession>
<keyword evidence="6" id="KW-1185">Reference proteome</keyword>
<dbReference type="InterPro" id="IPR012678">
    <property type="entry name" value="Ribosomal_uL23/eL15/eS24_sf"/>
</dbReference>
<dbReference type="InterPro" id="IPR012677">
    <property type="entry name" value="Nucleotide-bd_a/b_plait_sf"/>
</dbReference>
<protein>
    <recommendedName>
        <fullName evidence="4">Large ribosomal subunit protein uL23m</fullName>
    </recommendedName>
</protein>
<sequence>NVFFPWHGFSIHQSGAFLERNRLSLRVPINLTKFEIREYLRRIYEARVIKVNTLIKIPEIRRNVGSNKMNYYRNGPMYKKAIITLEEAVPDTVKMISSSRNIGRNPSITKKNISYGVRSDLKTRPRRSQLWSMGERQSGWRLPLSNLLAGDDWQLNPDFTIDENYAQMQPNPRLPFMHSGVSSTSRIPENVPSQITPLVDVTPWRRQVQRVMKSGVLSPVKFRGKAKT</sequence>
<evidence type="ECO:0000256" key="1">
    <source>
        <dbReference type="ARBA" id="ARBA00006700"/>
    </source>
</evidence>
<dbReference type="Proteomes" id="UP000823046">
    <property type="component" value="Unassembled WGS sequence"/>
</dbReference>
<organism evidence="5 6">
    <name type="scientific">Cardiosporidium cionae</name>
    <dbReference type="NCBI Taxonomy" id="476202"/>
    <lineage>
        <taxon>Eukaryota</taxon>
        <taxon>Sar</taxon>
        <taxon>Alveolata</taxon>
        <taxon>Apicomplexa</taxon>
        <taxon>Aconoidasida</taxon>
        <taxon>Nephromycida</taxon>
        <taxon>Cardiosporidium</taxon>
    </lineage>
</organism>
<proteinExistence type="inferred from homology"/>
<evidence type="ECO:0000256" key="4">
    <source>
        <dbReference type="ARBA" id="ARBA00039977"/>
    </source>
</evidence>
<dbReference type="SUPFAM" id="SSF54189">
    <property type="entry name" value="Ribosomal proteins S24e, L23 and L15e"/>
    <property type="match status" value="1"/>
</dbReference>
<evidence type="ECO:0000313" key="6">
    <source>
        <dbReference type="Proteomes" id="UP000823046"/>
    </source>
</evidence>
<feature type="non-terminal residue" evidence="5">
    <location>
        <position position="1"/>
    </location>
</feature>
<evidence type="ECO:0000313" key="5">
    <source>
        <dbReference type="EMBL" id="KAF8823110.1"/>
    </source>
</evidence>
<dbReference type="PANTHER" id="PTHR12059:SF5">
    <property type="entry name" value="LARGE RIBOSOMAL SUBUNIT PROTEIN UL23M"/>
    <property type="match status" value="1"/>
</dbReference>
<evidence type="ECO:0000256" key="2">
    <source>
        <dbReference type="ARBA" id="ARBA00022980"/>
    </source>
</evidence>
<evidence type="ECO:0000256" key="3">
    <source>
        <dbReference type="ARBA" id="ARBA00023274"/>
    </source>
</evidence>
<comment type="similarity">
    <text evidence="1">Belongs to the universal ribosomal protein uL23 family.</text>
</comment>
<dbReference type="GO" id="GO:0005840">
    <property type="term" value="C:ribosome"/>
    <property type="evidence" value="ECO:0007669"/>
    <property type="project" value="UniProtKB-KW"/>
</dbReference>
<gene>
    <name evidence="5" type="ORF">IE077_003603</name>
</gene>
<name>A0ABQ7JGR6_9APIC</name>
<comment type="caution">
    <text evidence="5">The sequence shown here is derived from an EMBL/GenBank/DDBJ whole genome shotgun (WGS) entry which is preliminary data.</text>
</comment>
<dbReference type="InterPro" id="IPR013025">
    <property type="entry name" value="Ribosomal_uL23-like"/>
</dbReference>
<dbReference type="EMBL" id="JADAQX010000002">
    <property type="protein sequence ID" value="KAF8823110.1"/>
    <property type="molecule type" value="Genomic_DNA"/>
</dbReference>
<dbReference type="Gene3D" id="3.30.70.330">
    <property type="match status" value="1"/>
</dbReference>
<keyword evidence="3" id="KW-0687">Ribonucleoprotein</keyword>